<dbReference type="GO" id="GO:0000785">
    <property type="term" value="C:chromatin"/>
    <property type="evidence" value="ECO:0007669"/>
    <property type="project" value="TreeGrafter"/>
</dbReference>
<keyword evidence="9" id="KW-1185">Reference proteome</keyword>
<dbReference type="AlphaFoldDB" id="A0AAN9UH41"/>
<dbReference type="PANTHER" id="PTHR40626:SF11">
    <property type="entry name" value="ZINC FINGER PROTEIN YPR022C"/>
    <property type="match status" value="1"/>
</dbReference>
<feature type="domain" description="Xylanolytic transcriptional activator regulatory" evidence="7">
    <location>
        <begin position="47"/>
        <end position="120"/>
    </location>
</feature>
<keyword evidence="2" id="KW-0479">Metal-binding</keyword>
<sequence>MFHTAIRIHRRIVDAAREYQLLQDGIALGNYGTGMSPGQTSSPTDGFLAMPSSGMSPEQGWQFFIETESRKRTMYCLYYLDAQISICCNLRPLMTALELKYELPCRDDIWSAPTAAAWNMLVQAPDFSFNEEDDLDANGEPRPAHGDLYETLMHLMNPDPTARPLGLLWYSPFASLMLVIQIQMMTRELVLASTFLYNNVRCNDTRHNLSIITEGNRAPIMQALSNLADLIPKPNSTAWSMVVGASDPRNTSGPNSSSSSGATLLWHAVWMAWYYTAISLTHQDALLTSGIVEYSLPTAISTAWELGKPRAKPHRDIYEDRDVMRVADHLEHVIQMLASPPLGTSTSVLQDATGGVASGASVGAGGTNGGGGGGGVGIPCIEDPFVTMLGFKACMMGWRVVRLMVLGLEQPLIPGSDILQMPARPNLYSVSAQVVLGRVMEAVGLAGSGSSPAATYDKWPFQDVYHGQVGTISAAEAKYLEWTERTFALRDVWPPGEWVVAVFNEPREGPV</sequence>
<dbReference type="Pfam" id="PF04082">
    <property type="entry name" value="Fungal_trans"/>
    <property type="match status" value="1"/>
</dbReference>
<dbReference type="GO" id="GO:0005634">
    <property type="term" value="C:nucleus"/>
    <property type="evidence" value="ECO:0007669"/>
    <property type="project" value="UniProtKB-SubCell"/>
</dbReference>
<organism evidence="8 9">
    <name type="scientific">Diatrype stigma</name>
    <dbReference type="NCBI Taxonomy" id="117547"/>
    <lineage>
        <taxon>Eukaryota</taxon>
        <taxon>Fungi</taxon>
        <taxon>Dikarya</taxon>
        <taxon>Ascomycota</taxon>
        <taxon>Pezizomycotina</taxon>
        <taxon>Sordariomycetes</taxon>
        <taxon>Xylariomycetidae</taxon>
        <taxon>Xylariales</taxon>
        <taxon>Diatrypaceae</taxon>
        <taxon>Diatrype</taxon>
    </lineage>
</organism>
<dbReference type="GO" id="GO:0000981">
    <property type="term" value="F:DNA-binding transcription factor activity, RNA polymerase II-specific"/>
    <property type="evidence" value="ECO:0007669"/>
    <property type="project" value="InterPro"/>
</dbReference>
<dbReference type="InterPro" id="IPR007219">
    <property type="entry name" value="XnlR_reg_dom"/>
</dbReference>
<dbReference type="GO" id="GO:0008270">
    <property type="term" value="F:zinc ion binding"/>
    <property type="evidence" value="ECO:0007669"/>
    <property type="project" value="UniProtKB-KW"/>
</dbReference>
<evidence type="ECO:0000259" key="7">
    <source>
        <dbReference type="Pfam" id="PF04082"/>
    </source>
</evidence>
<dbReference type="GO" id="GO:0000978">
    <property type="term" value="F:RNA polymerase II cis-regulatory region sequence-specific DNA binding"/>
    <property type="evidence" value="ECO:0007669"/>
    <property type="project" value="InterPro"/>
</dbReference>
<keyword evidence="6" id="KW-0539">Nucleus</keyword>
<dbReference type="GO" id="GO:0006351">
    <property type="term" value="P:DNA-templated transcription"/>
    <property type="evidence" value="ECO:0007669"/>
    <property type="project" value="InterPro"/>
</dbReference>
<proteinExistence type="predicted"/>
<evidence type="ECO:0000256" key="6">
    <source>
        <dbReference type="ARBA" id="ARBA00023242"/>
    </source>
</evidence>
<comment type="caution">
    <text evidence="8">The sequence shown here is derived from an EMBL/GenBank/DDBJ whole genome shotgun (WGS) entry which is preliminary data.</text>
</comment>
<evidence type="ECO:0000256" key="3">
    <source>
        <dbReference type="ARBA" id="ARBA00022737"/>
    </source>
</evidence>
<evidence type="ECO:0000256" key="2">
    <source>
        <dbReference type="ARBA" id="ARBA00022723"/>
    </source>
</evidence>
<dbReference type="Proteomes" id="UP001320420">
    <property type="component" value="Unassembled WGS sequence"/>
</dbReference>
<evidence type="ECO:0000313" key="9">
    <source>
        <dbReference type="Proteomes" id="UP001320420"/>
    </source>
</evidence>
<name>A0AAN9UH41_9PEZI</name>
<keyword evidence="5" id="KW-0862">Zinc</keyword>
<keyword evidence="4" id="KW-0863">Zinc-finger</keyword>
<dbReference type="InterPro" id="IPR051059">
    <property type="entry name" value="VerF-like"/>
</dbReference>
<evidence type="ECO:0000256" key="1">
    <source>
        <dbReference type="ARBA" id="ARBA00004123"/>
    </source>
</evidence>
<keyword evidence="3" id="KW-0677">Repeat</keyword>
<dbReference type="CDD" id="cd12148">
    <property type="entry name" value="fungal_TF_MHR"/>
    <property type="match status" value="1"/>
</dbReference>
<evidence type="ECO:0000313" key="8">
    <source>
        <dbReference type="EMBL" id="KAK7747577.1"/>
    </source>
</evidence>
<reference evidence="8 9" key="1">
    <citation type="submission" date="2024-02" db="EMBL/GenBank/DDBJ databases">
        <title>De novo assembly and annotation of 12 fungi associated with fruit tree decline syndrome in Ontario, Canada.</title>
        <authorList>
            <person name="Sulman M."/>
            <person name="Ellouze W."/>
            <person name="Ilyukhin E."/>
        </authorList>
    </citation>
    <scope>NUCLEOTIDE SEQUENCE [LARGE SCALE GENOMIC DNA]</scope>
    <source>
        <strain evidence="8 9">M11/M66-122</strain>
    </source>
</reference>
<dbReference type="PANTHER" id="PTHR40626">
    <property type="entry name" value="MIP31509P"/>
    <property type="match status" value="1"/>
</dbReference>
<accession>A0AAN9UH41</accession>
<protein>
    <recommendedName>
        <fullName evidence="7">Xylanolytic transcriptional activator regulatory domain-containing protein</fullName>
    </recommendedName>
</protein>
<evidence type="ECO:0000256" key="4">
    <source>
        <dbReference type="ARBA" id="ARBA00022771"/>
    </source>
</evidence>
<evidence type="ECO:0000256" key="5">
    <source>
        <dbReference type="ARBA" id="ARBA00022833"/>
    </source>
</evidence>
<gene>
    <name evidence="8" type="ORF">SLS62_009076</name>
</gene>
<comment type="subcellular location">
    <subcellularLocation>
        <location evidence="1">Nucleus</location>
    </subcellularLocation>
</comment>
<dbReference type="EMBL" id="JAKJXP020000091">
    <property type="protein sequence ID" value="KAK7747577.1"/>
    <property type="molecule type" value="Genomic_DNA"/>
</dbReference>